<sequence>MSHPDGSGPHRVVAHFKGGKLLKGSTTDFDPFGSTFRVISERVEDKGRVYQVRIGDLKALFFVKTLEGDLMYREKKRFKEVRSTSHLVGLRIEVHFKDGEVIRGTSMDYNGGLQGFFVSPVDPKSNNDYVYVVANAVKEIKLAGEVEKEAAVVAAAQVSWDAEPNWTG</sequence>
<organism evidence="1 2">
    <name type="scientific">Eiseniibacteriota bacterium</name>
    <dbReference type="NCBI Taxonomy" id="2212470"/>
    <lineage>
        <taxon>Bacteria</taxon>
        <taxon>Candidatus Eiseniibacteriota</taxon>
    </lineage>
</organism>
<dbReference type="InterPro" id="IPR054251">
    <property type="entry name" value="DUF6982"/>
</dbReference>
<dbReference type="Pfam" id="PF22478">
    <property type="entry name" value="DUF6982"/>
    <property type="match status" value="1"/>
</dbReference>
<comment type="caution">
    <text evidence="1">The sequence shown here is derived from an EMBL/GenBank/DDBJ whole genome shotgun (WGS) entry which is preliminary data.</text>
</comment>
<protein>
    <submittedName>
        <fullName evidence="1">DUF6982 domain-containing protein</fullName>
    </submittedName>
</protein>
<evidence type="ECO:0000313" key="2">
    <source>
        <dbReference type="Proteomes" id="UP001594288"/>
    </source>
</evidence>
<evidence type="ECO:0000313" key="1">
    <source>
        <dbReference type="EMBL" id="MFC1799829.1"/>
    </source>
</evidence>
<dbReference type="EMBL" id="JBHPEI010000034">
    <property type="protein sequence ID" value="MFC1799829.1"/>
    <property type="molecule type" value="Genomic_DNA"/>
</dbReference>
<reference evidence="1 2" key="1">
    <citation type="submission" date="2024-09" db="EMBL/GenBank/DDBJ databases">
        <authorList>
            <person name="D'Angelo T."/>
        </authorList>
    </citation>
    <scope>NUCLEOTIDE SEQUENCE [LARGE SCALE GENOMIC DNA]</scope>
    <source>
        <strain evidence="1">SAG AM-311-F02</strain>
    </source>
</reference>
<accession>A0ABV6YP33</accession>
<dbReference type="Proteomes" id="UP001594288">
    <property type="component" value="Unassembled WGS sequence"/>
</dbReference>
<proteinExistence type="predicted"/>
<name>A0ABV6YP33_UNCEI</name>
<gene>
    <name evidence="1" type="ORF">ACFL2Z_02840</name>
</gene>
<keyword evidence="2" id="KW-1185">Reference proteome</keyword>